<reference evidence="1 2" key="1">
    <citation type="journal article" date="2019" name="Sci. Rep.">
        <title>Orb-weaving spider Araneus ventricosus genome elucidates the spidroin gene catalogue.</title>
        <authorList>
            <person name="Kono N."/>
            <person name="Nakamura H."/>
            <person name="Ohtoshi R."/>
            <person name="Moran D.A.P."/>
            <person name="Shinohara A."/>
            <person name="Yoshida Y."/>
            <person name="Fujiwara M."/>
            <person name="Mori M."/>
            <person name="Tomita M."/>
            <person name="Arakawa K."/>
        </authorList>
    </citation>
    <scope>NUCLEOTIDE SEQUENCE [LARGE SCALE GENOMIC DNA]</scope>
</reference>
<dbReference type="OrthoDB" id="424490at2759"/>
<dbReference type="EMBL" id="BGPR01004783">
    <property type="protein sequence ID" value="GBN03307.1"/>
    <property type="molecule type" value="Genomic_DNA"/>
</dbReference>
<sequence>MLVNESKEMEMLGGVGVVVEIDRNFKDPITGVHTNGIEGTWGAIKADFTKQGTRKVAGQFDTYLAECMWQRSFRGTSMKSILPALIGGITKLYPPHTQDHVPGK</sequence>
<dbReference type="PANTHER" id="PTHR47163:SF2">
    <property type="entry name" value="SI:DKEY-17M8.2"/>
    <property type="match status" value="1"/>
</dbReference>
<evidence type="ECO:0008006" key="3">
    <source>
        <dbReference type="Google" id="ProtNLM"/>
    </source>
</evidence>
<dbReference type="Proteomes" id="UP000499080">
    <property type="component" value="Unassembled WGS sequence"/>
</dbReference>
<accession>A0A4Y2KNV0</accession>
<dbReference type="AlphaFoldDB" id="A0A4Y2KNV0"/>
<keyword evidence="2" id="KW-1185">Reference proteome</keyword>
<evidence type="ECO:0000313" key="2">
    <source>
        <dbReference type="Proteomes" id="UP000499080"/>
    </source>
</evidence>
<gene>
    <name evidence="1" type="ORF">AVEN_249563_1</name>
</gene>
<dbReference type="PANTHER" id="PTHR47163">
    <property type="entry name" value="DDE_TNP_IS1595 DOMAIN-CONTAINING PROTEIN"/>
    <property type="match status" value="1"/>
</dbReference>
<comment type="caution">
    <text evidence="1">The sequence shown here is derived from an EMBL/GenBank/DDBJ whole genome shotgun (WGS) entry which is preliminary data.</text>
</comment>
<proteinExistence type="predicted"/>
<protein>
    <recommendedName>
        <fullName evidence="3">ISXO2-like transposase domain-containing protein</fullName>
    </recommendedName>
</protein>
<dbReference type="InterPro" id="IPR053164">
    <property type="entry name" value="IS1016-like_transposase"/>
</dbReference>
<evidence type="ECO:0000313" key="1">
    <source>
        <dbReference type="EMBL" id="GBN03307.1"/>
    </source>
</evidence>
<name>A0A4Y2KNV0_ARAVE</name>
<organism evidence="1 2">
    <name type="scientific">Araneus ventricosus</name>
    <name type="common">Orbweaver spider</name>
    <name type="synonym">Epeira ventricosa</name>
    <dbReference type="NCBI Taxonomy" id="182803"/>
    <lineage>
        <taxon>Eukaryota</taxon>
        <taxon>Metazoa</taxon>
        <taxon>Ecdysozoa</taxon>
        <taxon>Arthropoda</taxon>
        <taxon>Chelicerata</taxon>
        <taxon>Arachnida</taxon>
        <taxon>Araneae</taxon>
        <taxon>Araneomorphae</taxon>
        <taxon>Entelegynae</taxon>
        <taxon>Araneoidea</taxon>
        <taxon>Araneidae</taxon>
        <taxon>Araneus</taxon>
    </lineage>
</organism>